<evidence type="ECO:0000256" key="1">
    <source>
        <dbReference type="SAM" id="MobiDB-lite"/>
    </source>
</evidence>
<sequence>MEGQTRDVPRRQERECPADLPADGILKKTLGKERERPKEKEASR</sequence>
<protein>
    <submittedName>
        <fullName evidence="2">Uncharacterized protein</fullName>
    </submittedName>
</protein>
<gene>
    <name evidence="2" type="ORF">DESPIG_01787</name>
</gene>
<comment type="caution">
    <text evidence="2">The sequence shown here is derived from an EMBL/GenBank/DDBJ whole genome shotgun (WGS) entry which is preliminary data.</text>
</comment>
<evidence type="ECO:0000313" key="2">
    <source>
        <dbReference type="EMBL" id="EEB33319.1"/>
    </source>
</evidence>
<evidence type="ECO:0000313" key="3">
    <source>
        <dbReference type="Proteomes" id="UP000003676"/>
    </source>
</evidence>
<proteinExistence type="predicted"/>
<accession>B6WUM6</accession>
<name>B6WUM6_9BACT</name>
<dbReference type="HOGENOM" id="CLU_3215393_0_0_7"/>
<organism evidence="2 3">
    <name type="scientific">Desulfovibrio piger ATCC 29098</name>
    <dbReference type="NCBI Taxonomy" id="411464"/>
    <lineage>
        <taxon>Bacteria</taxon>
        <taxon>Pseudomonadati</taxon>
        <taxon>Thermodesulfobacteriota</taxon>
        <taxon>Desulfovibrionia</taxon>
        <taxon>Desulfovibrionales</taxon>
        <taxon>Desulfovibrionaceae</taxon>
        <taxon>Desulfovibrio</taxon>
    </lineage>
</organism>
<feature type="compositionally biased region" description="Basic and acidic residues" evidence="1">
    <location>
        <begin position="1"/>
        <end position="17"/>
    </location>
</feature>
<dbReference type="Proteomes" id="UP000003676">
    <property type="component" value="Unassembled WGS sequence"/>
</dbReference>
<reference evidence="2 3" key="2">
    <citation type="submission" date="2008-10" db="EMBL/GenBank/DDBJ databases">
        <authorList>
            <person name="Fulton L."/>
            <person name="Clifton S."/>
            <person name="Fulton B."/>
            <person name="Xu J."/>
            <person name="Minx P."/>
            <person name="Pepin K.H."/>
            <person name="Johnson M."/>
            <person name="Bhonagiri V."/>
            <person name="Nash W.E."/>
            <person name="Mardis E.R."/>
            <person name="Wilson R.K."/>
        </authorList>
    </citation>
    <scope>NUCLEOTIDE SEQUENCE [LARGE SCALE GENOMIC DNA]</scope>
    <source>
        <strain evidence="2 3">ATCC 29098</strain>
    </source>
</reference>
<dbReference type="EMBL" id="ABXU01000056">
    <property type="protein sequence ID" value="EEB33319.1"/>
    <property type="molecule type" value="Genomic_DNA"/>
</dbReference>
<reference evidence="2 3" key="1">
    <citation type="submission" date="2008-10" db="EMBL/GenBank/DDBJ databases">
        <title>Draft genome sequence of Desulvovibrio piger (ATCC 29098).</title>
        <authorList>
            <person name="Sudarsanam P."/>
            <person name="Ley R."/>
            <person name="Guruge J."/>
            <person name="Turnbaugh P.J."/>
            <person name="Mahowald M."/>
            <person name="Liep D."/>
            <person name="Gordon J."/>
        </authorList>
    </citation>
    <scope>NUCLEOTIDE SEQUENCE [LARGE SCALE GENOMIC DNA]</scope>
    <source>
        <strain evidence="2 3">ATCC 29098</strain>
    </source>
</reference>
<feature type="compositionally biased region" description="Basic and acidic residues" evidence="1">
    <location>
        <begin position="30"/>
        <end position="44"/>
    </location>
</feature>
<feature type="region of interest" description="Disordered" evidence="1">
    <location>
        <begin position="1"/>
        <end position="44"/>
    </location>
</feature>
<dbReference type="AlphaFoldDB" id="B6WUM6"/>